<comment type="caution">
    <text evidence="1">The sequence shown here is derived from an EMBL/GenBank/DDBJ whole genome shotgun (WGS) entry which is preliminary data.</text>
</comment>
<evidence type="ECO:0000313" key="1">
    <source>
        <dbReference type="EMBL" id="GFC85551.1"/>
    </source>
</evidence>
<reference evidence="1" key="1">
    <citation type="journal article" date="2019" name="Sci. Rep.">
        <title>Draft genome of Tanacetum cinerariifolium, the natural source of mosquito coil.</title>
        <authorList>
            <person name="Yamashiro T."/>
            <person name="Shiraishi A."/>
            <person name="Satake H."/>
            <person name="Nakayama K."/>
        </authorList>
    </citation>
    <scope>NUCLEOTIDE SEQUENCE</scope>
</reference>
<organism evidence="1">
    <name type="scientific">Tanacetum cinerariifolium</name>
    <name type="common">Dalmatian daisy</name>
    <name type="synonym">Chrysanthemum cinerariifolium</name>
    <dbReference type="NCBI Taxonomy" id="118510"/>
    <lineage>
        <taxon>Eukaryota</taxon>
        <taxon>Viridiplantae</taxon>
        <taxon>Streptophyta</taxon>
        <taxon>Embryophyta</taxon>
        <taxon>Tracheophyta</taxon>
        <taxon>Spermatophyta</taxon>
        <taxon>Magnoliopsida</taxon>
        <taxon>eudicotyledons</taxon>
        <taxon>Gunneridae</taxon>
        <taxon>Pentapetalae</taxon>
        <taxon>asterids</taxon>
        <taxon>campanulids</taxon>
        <taxon>Asterales</taxon>
        <taxon>Asteraceae</taxon>
        <taxon>Asteroideae</taxon>
        <taxon>Anthemideae</taxon>
        <taxon>Anthemidinae</taxon>
        <taxon>Tanacetum</taxon>
    </lineage>
</organism>
<feature type="non-terminal residue" evidence="1">
    <location>
        <position position="1"/>
    </location>
</feature>
<name>A0A699RS49_TANCI</name>
<sequence length="94" mass="10413">ARYLYKKTAYTLNSESISEPELQVPLSSVSLPEDIRSSVGDVGKSACSLYDRFTTEITFVNNVSPVDVSSLVSYVLDAEVTSTYSSRIAFKWTM</sequence>
<dbReference type="AlphaFoldDB" id="A0A699RS49"/>
<protein>
    <submittedName>
        <fullName evidence="1">Uncharacterized protein</fullName>
    </submittedName>
</protein>
<proteinExistence type="predicted"/>
<accession>A0A699RS49</accession>
<dbReference type="EMBL" id="BKCJ011100560">
    <property type="protein sequence ID" value="GFC85551.1"/>
    <property type="molecule type" value="Genomic_DNA"/>
</dbReference>
<gene>
    <name evidence="1" type="ORF">Tci_857521</name>
</gene>